<dbReference type="PRINTS" id="PR00368">
    <property type="entry name" value="FADPNR"/>
</dbReference>
<keyword evidence="3" id="KW-1185">Reference proteome</keyword>
<dbReference type="InterPro" id="IPR036188">
    <property type="entry name" value="FAD/NAD-bd_sf"/>
</dbReference>
<dbReference type="KEGG" id="rain:Rai3103_14670"/>
<dbReference type="PANTHER" id="PTHR43539:SF78">
    <property type="entry name" value="FLAVIN-CONTAINING MONOOXYGENASE"/>
    <property type="match status" value="1"/>
</dbReference>
<dbReference type="EMBL" id="CP045725">
    <property type="protein sequence ID" value="QGF24672.1"/>
    <property type="molecule type" value="Genomic_DNA"/>
</dbReference>
<dbReference type="AlphaFoldDB" id="A0A5Q2FCM4"/>
<name>A0A5Q2FCM4_9ACTN</name>
<gene>
    <name evidence="2" type="ORF">Rai3103_14670</name>
</gene>
<organism evidence="2 3">
    <name type="scientific">Raineyella fluvialis</name>
    <dbReference type="NCBI Taxonomy" id="2662261"/>
    <lineage>
        <taxon>Bacteria</taxon>
        <taxon>Bacillati</taxon>
        <taxon>Actinomycetota</taxon>
        <taxon>Actinomycetes</taxon>
        <taxon>Propionibacteriales</taxon>
        <taxon>Propionibacteriaceae</taxon>
        <taxon>Raineyella</taxon>
    </lineage>
</organism>
<reference evidence="2 3" key="1">
    <citation type="submission" date="2019-10" db="EMBL/GenBank/DDBJ databases">
        <title>Genomic analysis of Raineyella sp. CBA3103.</title>
        <authorList>
            <person name="Roh S.W."/>
        </authorList>
    </citation>
    <scope>NUCLEOTIDE SEQUENCE [LARGE SCALE GENOMIC DNA]</scope>
    <source>
        <strain evidence="2 3">CBA3103</strain>
    </source>
</reference>
<evidence type="ECO:0000313" key="3">
    <source>
        <dbReference type="Proteomes" id="UP000386847"/>
    </source>
</evidence>
<dbReference type="Proteomes" id="UP000386847">
    <property type="component" value="Chromosome"/>
</dbReference>
<dbReference type="GO" id="GO:0004497">
    <property type="term" value="F:monooxygenase activity"/>
    <property type="evidence" value="ECO:0007669"/>
    <property type="project" value="UniProtKB-KW"/>
</dbReference>
<dbReference type="SUPFAM" id="SSF51905">
    <property type="entry name" value="FAD/NAD(P)-binding domain"/>
    <property type="match status" value="2"/>
</dbReference>
<dbReference type="PANTHER" id="PTHR43539">
    <property type="entry name" value="FLAVIN-BINDING MONOOXYGENASE-LIKE PROTEIN (AFU_ORTHOLOGUE AFUA_4G09220)"/>
    <property type="match status" value="1"/>
</dbReference>
<dbReference type="Gene3D" id="3.50.50.60">
    <property type="entry name" value="FAD/NAD(P)-binding domain"/>
    <property type="match status" value="1"/>
</dbReference>
<dbReference type="Pfam" id="PF13738">
    <property type="entry name" value="Pyr_redox_3"/>
    <property type="match status" value="1"/>
</dbReference>
<evidence type="ECO:0000313" key="2">
    <source>
        <dbReference type="EMBL" id="QGF24672.1"/>
    </source>
</evidence>
<dbReference type="InterPro" id="IPR050982">
    <property type="entry name" value="Auxin_biosynth/cation_transpt"/>
</dbReference>
<keyword evidence="1" id="KW-0560">Oxidoreductase</keyword>
<sequence length="354" mass="37803">MNDIQQFEAIVVGGGQAGLATSHELTGRGVQHIVLEADERVGDTWRRRYDSLRLFTPVQYSALPGMPHLMPRGALLTRGEFAAYLERYAETLGLPLRTGVRVRRVTRTRDGFDLETTAGQMAARSVVVATGSTTSPRIPSGAAMLDPAIVQVHTSDYRNPDTVPSGDVIVVGAGTSGVDIAVELAGAGHRTWLAGNPTLQIPEAARRFAGPLLWGFLYHVMTLDTPVGRRAAGQAVAHGAPLMRLGMKDVAEAGIGRLPRFSGVRDGLPWFGTDEVLTPSSIVWATGFRIDVSWLPPLETDLHGNPVTVRGIVEGVPGLTFVGLPFQYSITSPLIGGVGRDAAYVADRVAARRG</sequence>
<accession>A0A5Q2FCM4</accession>
<dbReference type="RefSeq" id="WP_153573201.1">
    <property type="nucleotide sequence ID" value="NZ_CP045725.1"/>
</dbReference>
<proteinExistence type="predicted"/>
<keyword evidence="2" id="KW-0503">Monooxygenase</keyword>
<dbReference type="PRINTS" id="PR00411">
    <property type="entry name" value="PNDRDTASEI"/>
</dbReference>
<dbReference type="GO" id="GO:0050660">
    <property type="term" value="F:flavin adenine dinucleotide binding"/>
    <property type="evidence" value="ECO:0007669"/>
    <property type="project" value="TreeGrafter"/>
</dbReference>
<protein>
    <submittedName>
        <fullName evidence="2">SidA/IucD/PvdA family monooxygenase</fullName>
    </submittedName>
</protein>
<evidence type="ECO:0000256" key="1">
    <source>
        <dbReference type="ARBA" id="ARBA00023002"/>
    </source>
</evidence>